<evidence type="ECO:0008006" key="3">
    <source>
        <dbReference type="Google" id="ProtNLM"/>
    </source>
</evidence>
<evidence type="ECO:0000313" key="1">
    <source>
        <dbReference type="EMBL" id="MFC6081031.1"/>
    </source>
</evidence>
<comment type="caution">
    <text evidence="1">The sequence shown here is derived from an EMBL/GenBank/DDBJ whole genome shotgun (WGS) entry which is preliminary data.</text>
</comment>
<accession>A0ABW1NCK0</accession>
<gene>
    <name evidence="1" type="ORF">ACFP1K_07650</name>
</gene>
<dbReference type="RefSeq" id="WP_380748437.1">
    <property type="nucleotide sequence ID" value="NZ_JBHSRF010000007.1"/>
</dbReference>
<dbReference type="Proteomes" id="UP001596137">
    <property type="component" value="Unassembled WGS sequence"/>
</dbReference>
<name>A0ABW1NCK0_9ACTN</name>
<dbReference type="EMBL" id="JBHSRF010000007">
    <property type="protein sequence ID" value="MFC6081031.1"/>
    <property type="molecule type" value="Genomic_DNA"/>
</dbReference>
<organism evidence="1 2">
    <name type="scientific">Sphaerisporangium aureirubrum</name>
    <dbReference type="NCBI Taxonomy" id="1544736"/>
    <lineage>
        <taxon>Bacteria</taxon>
        <taxon>Bacillati</taxon>
        <taxon>Actinomycetota</taxon>
        <taxon>Actinomycetes</taxon>
        <taxon>Streptosporangiales</taxon>
        <taxon>Streptosporangiaceae</taxon>
        <taxon>Sphaerisporangium</taxon>
    </lineage>
</organism>
<evidence type="ECO:0000313" key="2">
    <source>
        <dbReference type="Proteomes" id="UP001596137"/>
    </source>
</evidence>
<protein>
    <recommendedName>
        <fullName evidence="3">HTH merR-type domain-containing protein</fullName>
    </recommendedName>
</protein>
<sequence>MTMTTGPTYRQVDHWIRQGWLQPHTRGGSGHPRVWPLTEARIRDLMGRLVTAGLTPAAAADAARLHITLGGPVRLAGGLVLHIDTKEDR</sequence>
<proteinExistence type="predicted"/>
<keyword evidence="2" id="KW-1185">Reference proteome</keyword>
<reference evidence="2" key="1">
    <citation type="journal article" date="2019" name="Int. J. Syst. Evol. Microbiol.">
        <title>The Global Catalogue of Microorganisms (GCM) 10K type strain sequencing project: providing services to taxonomists for standard genome sequencing and annotation.</title>
        <authorList>
            <consortium name="The Broad Institute Genomics Platform"/>
            <consortium name="The Broad Institute Genome Sequencing Center for Infectious Disease"/>
            <person name="Wu L."/>
            <person name="Ma J."/>
        </authorList>
    </citation>
    <scope>NUCLEOTIDE SEQUENCE [LARGE SCALE GENOMIC DNA]</scope>
    <source>
        <strain evidence="2">JCM 30346</strain>
    </source>
</reference>